<dbReference type="EMBL" id="SHKV01000001">
    <property type="protein sequence ID" value="RZU30400.1"/>
    <property type="molecule type" value="Genomic_DNA"/>
</dbReference>
<dbReference type="RefSeq" id="WP_104528182.1">
    <property type="nucleotide sequence ID" value="NZ_POQT01000011.1"/>
</dbReference>
<comment type="caution">
    <text evidence="2">The sequence shown here is derived from an EMBL/GenBank/DDBJ whole genome shotgun (WGS) entry which is preliminary data.</text>
</comment>
<feature type="region of interest" description="Disordered" evidence="1">
    <location>
        <begin position="1"/>
        <end position="40"/>
    </location>
</feature>
<gene>
    <name evidence="2" type="ORF">BKA19_0016</name>
</gene>
<name>A0A4Q7Y0X6_9ACTN</name>
<dbReference type="OrthoDB" id="39703at2"/>
<dbReference type="Proteomes" id="UP000292507">
    <property type="component" value="Unassembled WGS sequence"/>
</dbReference>
<keyword evidence="3" id="KW-1185">Reference proteome</keyword>
<evidence type="ECO:0000256" key="1">
    <source>
        <dbReference type="SAM" id="MobiDB-lite"/>
    </source>
</evidence>
<feature type="compositionally biased region" description="Basic and acidic residues" evidence="1">
    <location>
        <begin position="1"/>
        <end position="14"/>
    </location>
</feature>
<evidence type="ECO:0000313" key="2">
    <source>
        <dbReference type="EMBL" id="RZU30400.1"/>
    </source>
</evidence>
<organism evidence="2 3">
    <name type="scientific">Blastococcus saxobsidens</name>
    <dbReference type="NCBI Taxonomy" id="138336"/>
    <lineage>
        <taxon>Bacteria</taxon>
        <taxon>Bacillati</taxon>
        <taxon>Actinomycetota</taxon>
        <taxon>Actinomycetes</taxon>
        <taxon>Geodermatophilales</taxon>
        <taxon>Geodermatophilaceae</taxon>
        <taxon>Blastococcus</taxon>
    </lineage>
</organism>
<reference evidence="2 3" key="1">
    <citation type="submission" date="2019-02" db="EMBL/GenBank/DDBJ databases">
        <title>Sequencing the genomes of 1000 actinobacteria strains.</title>
        <authorList>
            <person name="Klenk H.-P."/>
        </authorList>
    </citation>
    <scope>NUCLEOTIDE SEQUENCE [LARGE SCALE GENOMIC DNA]</scope>
    <source>
        <strain evidence="2 3">DSM 44509</strain>
    </source>
</reference>
<proteinExistence type="predicted"/>
<protein>
    <submittedName>
        <fullName evidence="2">Uncharacterized protein</fullName>
    </submittedName>
</protein>
<dbReference type="AlphaFoldDB" id="A0A4Q7Y0X6"/>
<accession>A0A4Q7Y0X6</accession>
<evidence type="ECO:0000313" key="3">
    <source>
        <dbReference type="Proteomes" id="UP000292507"/>
    </source>
</evidence>
<sequence>MDTNGHTDHYRRDLGGGVAGPLVLVTSDSDGRTTGGPIGSVMPPEYGRLIALTADRVVVTTSQALVSADTNRLRDLYLKDLGTGVVSSPLG</sequence>